<dbReference type="GO" id="GO:0022857">
    <property type="term" value="F:transmembrane transporter activity"/>
    <property type="evidence" value="ECO:0007669"/>
    <property type="project" value="InterPro"/>
</dbReference>
<proteinExistence type="predicted"/>
<dbReference type="Pfam" id="PF07690">
    <property type="entry name" value="MFS_1"/>
    <property type="match status" value="1"/>
</dbReference>
<dbReference type="Gene3D" id="1.20.1250.20">
    <property type="entry name" value="MFS general substrate transporter like domains"/>
    <property type="match status" value="2"/>
</dbReference>
<dbReference type="EMBL" id="AEGP01000029">
    <property type="protein sequence ID" value="EGG42551.1"/>
    <property type="molecule type" value="Genomic_DNA"/>
</dbReference>
<keyword evidence="2" id="KW-0813">Transport</keyword>
<feature type="transmembrane region" description="Helical" evidence="7">
    <location>
        <begin position="188"/>
        <end position="207"/>
    </location>
</feature>
<dbReference type="PANTHER" id="PTHR43045:SF1">
    <property type="entry name" value="SHIKIMATE TRANSPORTER"/>
    <property type="match status" value="1"/>
</dbReference>
<dbReference type="Proteomes" id="UP000004348">
    <property type="component" value="Chromosome"/>
</dbReference>
<keyword evidence="6 7" id="KW-0472">Membrane</keyword>
<evidence type="ECO:0000256" key="6">
    <source>
        <dbReference type="ARBA" id="ARBA00023136"/>
    </source>
</evidence>
<keyword evidence="5 7" id="KW-1133">Transmembrane helix</keyword>
<organism evidence="9">
    <name type="scientific">Candidatus Nitrosarchaeum limnium SFB1</name>
    <dbReference type="NCBI Taxonomy" id="886738"/>
    <lineage>
        <taxon>Archaea</taxon>
        <taxon>Nitrososphaerota</taxon>
        <taxon>Nitrososphaeria</taxon>
        <taxon>Nitrosopumilales</taxon>
        <taxon>Nitrosopumilaceae</taxon>
        <taxon>Nitrosarchaeum</taxon>
    </lineage>
</organism>
<dbReference type="PANTHER" id="PTHR43045">
    <property type="entry name" value="SHIKIMATE TRANSPORTER"/>
    <property type="match status" value="1"/>
</dbReference>
<comment type="subcellular location">
    <subcellularLocation>
        <location evidence="1">Cell membrane</location>
        <topology evidence="1">Multi-pass membrane protein</topology>
    </subcellularLocation>
</comment>
<evidence type="ECO:0000256" key="3">
    <source>
        <dbReference type="ARBA" id="ARBA00022475"/>
    </source>
</evidence>
<feature type="transmembrane region" description="Helical" evidence="7">
    <location>
        <begin position="400"/>
        <end position="422"/>
    </location>
</feature>
<dbReference type="InterPro" id="IPR011701">
    <property type="entry name" value="MFS"/>
</dbReference>
<dbReference type="HOGENOM" id="CLU_001265_39_0_2"/>
<name>F3KJS4_9ARCH</name>
<accession>F3KJS4</accession>
<evidence type="ECO:0000256" key="2">
    <source>
        <dbReference type="ARBA" id="ARBA00022448"/>
    </source>
</evidence>
<feature type="transmembrane region" description="Helical" evidence="7">
    <location>
        <begin position="244"/>
        <end position="268"/>
    </location>
</feature>
<evidence type="ECO:0000256" key="7">
    <source>
        <dbReference type="SAM" id="Phobius"/>
    </source>
</evidence>
<comment type="caution">
    <text evidence="9">The sequence shown here is derived from an EMBL/GenBank/DDBJ whole genome shotgun (WGS) entry which is preliminary data.</text>
</comment>
<dbReference type="InterPro" id="IPR036259">
    <property type="entry name" value="MFS_trans_sf"/>
</dbReference>
<dbReference type="GO" id="GO:0005886">
    <property type="term" value="C:plasma membrane"/>
    <property type="evidence" value="ECO:0007669"/>
    <property type="project" value="UniProtKB-SubCell"/>
</dbReference>
<gene>
    <name evidence="9" type="ORF">Nlim_0732</name>
</gene>
<feature type="transmembrane region" description="Helical" evidence="7">
    <location>
        <begin position="118"/>
        <end position="141"/>
    </location>
</feature>
<feature type="transmembrane region" description="Helical" evidence="7">
    <location>
        <begin position="336"/>
        <end position="358"/>
    </location>
</feature>
<sequence>MTRNILLSLTVAQKKIAIGSFLGWSLDGYDIVLMLLVIPSISQLFFPSEDHIFSILATFASYTVTLIMRPLGSVIFGIYGDKFGRKKSMIITILGFSIATFAVGLLPTYAVVGVLAPIFLISVRLIQGIFAGGEWGSGAVLTIESIPKQKRGLLSGFLQSGFSFGFLLAAISFQIITILFPGNLFEEIGWRILFFTGIIPGFVALFVRLSMDESPLWVKKNNESKLEKTPLRSIVFGKIHRKEFLLCAAIMTGLVYMYHGSISVLPTYLGQFGGFEKKEIALIMIYATASSWIGMIVTGWLSQKIGRKKSMLIFVSASILVSIPLATVILDNVHGLIFYVIVFAFVVSTASGPIPAYFSERFPTQIRNSAAGFSYNAGLIFGSWSPLIALYLMSGVPKPMIPVALGINIIIGSIILIIPTLFSRETRDIDL</sequence>
<keyword evidence="4 7" id="KW-0812">Transmembrane</keyword>
<evidence type="ECO:0000256" key="4">
    <source>
        <dbReference type="ARBA" id="ARBA00022692"/>
    </source>
</evidence>
<evidence type="ECO:0000256" key="5">
    <source>
        <dbReference type="ARBA" id="ARBA00022989"/>
    </source>
</evidence>
<dbReference type="InterPro" id="IPR020846">
    <property type="entry name" value="MFS_dom"/>
</dbReference>
<dbReference type="AlphaFoldDB" id="F3KJS4"/>
<dbReference type="STRING" id="886738.Nlim_0732"/>
<feature type="transmembrane region" description="Helical" evidence="7">
    <location>
        <begin position="21"/>
        <end position="46"/>
    </location>
</feature>
<feature type="transmembrane region" description="Helical" evidence="7">
    <location>
        <begin position="280"/>
        <end position="300"/>
    </location>
</feature>
<dbReference type="InterPro" id="IPR005829">
    <property type="entry name" value="Sugar_transporter_CS"/>
</dbReference>
<dbReference type="PROSITE" id="PS50850">
    <property type="entry name" value="MFS"/>
    <property type="match status" value="1"/>
</dbReference>
<feature type="transmembrane region" description="Helical" evidence="7">
    <location>
        <begin position="370"/>
        <end position="394"/>
    </location>
</feature>
<feature type="transmembrane region" description="Helical" evidence="7">
    <location>
        <begin position="312"/>
        <end position="330"/>
    </location>
</feature>
<feature type="transmembrane region" description="Helical" evidence="7">
    <location>
        <begin position="91"/>
        <end position="112"/>
    </location>
</feature>
<keyword evidence="3" id="KW-1003">Cell membrane</keyword>
<evidence type="ECO:0000259" key="8">
    <source>
        <dbReference type="PROSITE" id="PS50850"/>
    </source>
</evidence>
<feature type="transmembrane region" description="Helical" evidence="7">
    <location>
        <begin position="52"/>
        <end position="79"/>
    </location>
</feature>
<protein>
    <submittedName>
        <fullName evidence="9">Permeases of the major facilitator superfamily</fullName>
    </submittedName>
</protein>
<evidence type="ECO:0000256" key="1">
    <source>
        <dbReference type="ARBA" id="ARBA00004651"/>
    </source>
</evidence>
<feature type="domain" description="Major facilitator superfamily (MFS) profile" evidence="8">
    <location>
        <begin position="16"/>
        <end position="427"/>
    </location>
</feature>
<reference evidence="9" key="1">
    <citation type="journal article" date="2011" name="PLoS ONE">
        <title>Genome of a low-salinity ammonia-oxidizing archaeon determined by single-cell and metagenomic analysis.</title>
        <authorList>
            <person name="Blainey P.C."/>
            <person name="Mosier A.C."/>
            <person name="Potanina A."/>
            <person name="Francis C.A."/>
            <person name="Quake S.R."/>
        </authorList>
    </citation>
    <scope>NUCLEOTIDE SEQUENCE [LARGE SCALE GENOMIC DNA]</scope>
    <source>
        <strain evidence="9">SFB1</strain>
    </source>
</reference>
<dbReference type="PROSITE" id="PS00217">
    <property type="entry name" value="SUGAR_TRANSPORT_2"/>
    <property type="match status" value="1"/>
</dbReference>
<feature type="transmembrane region" description="Helical" evidence="7">
    <location>
        <begin position="153"/>
        <end position="176"/>
    </location>
</feature>
<evidence type="ECO:0000313" key="9">
    <source>
        <dbReference type="EMBL" id="EGG42551.1"/>
    </source>
</evidence>
<dbReference type="SUPFAM" id="SSF103473">
    <property type="entry name" value="MFS general substrate transporter"/>
    <property type="match status" value="1"/>
</dbReference>